<dbReference type="KEGG" id="nou:Natoc_2997"/>
<dbReference type="STRING" id="694430.Natoc_2997"/>
<evidence type="ECO:0000256" key="5">
    <source>
        <dbReference type="ARBA" id="ARBA00023136"/>
    </source>
</evidence>
<feature type="transmembrane region" description="Helical" evidence="6">
    <location>
        <begin position="178"/>
        <end position="200"/>
    </location>
</feature>
<dbReference type="eggNOG" id="arCOG02209">
    <property type="taxonomic scope" value="Archaea"/>
</dbReference>
<keyword evidence="5 6" id="KW-0472">Membrane</keyword>
<organism evidence="7 8">
    <name type="scientific">Natronococcus occultus SP4</name>
    <dbReference type="NCBI Taxonomy" id="694430"/>
    <lineage>
        <taxon>Archaea</taxon>
        <taxon>Methanobacteriati</taxon>
        <taxon>Methanobacteriota</taxon>
        <taxon>Stenosarchaea group</taxon>
        <taxon>Halobacteria</taxon>
        <taxon>Halobacteriales</taxon>
        <taxon>Natrialbaceae</taxon>
        <taxon>Natronococcus</taxon>
    </lineage>
</organism>
<feature type="transmembrane region" description="Helical" evidence="6">
    <location>
        <begin position="43"/>
        <end position="63"/>
    </location>
</feature>
<evidence type="ECO:0000256" key="3">
    <source>
        <dbReference type="ARBA" id="ARBA00022692"/>
    </source>
</evidence>
<dbReference type="HOGENOM" id="CLU_022017_5_1_2"/>
<feature type="transmembrane region" description="Helical" evidence="6">
    <location>
        <begin position="457"/>
        <end position="479"/>
    </location>
</feature>
<name>L0K177_9EURY</name>
<evidence type="ECO:0000256" key="6">
    <source>
        <dbReference type="SAM" id="Phobius"/>
    </source>
</evidence>
<sequence length="488" mass="51323">MGRADVVASRLRAETIGQFVHAGATALLYVVLARLLSPDAYGLVFLALAVVQVSRVISDWGIGKSTARYVSEYRIDDPTQIRHILEFGGAVAVVSVALVGTVLYTGADSLATLVGTPAVAPYLQVGTIVLVTFACISYLRAVFQGAEQIEYAGLVQGLEGLLRLLFATVFALLGTGGIGALAGFAVGGVIACLIGVTTFYRKTYRPHLDEVGPVEDGLRRRIVEYALPLAATRGANQLDKQVDTVLVGAILTPVAVAYYSLAKQVVTIVDRPAKILGFVIAPTLSADNAAGDTETVRRLYEEALGYMLMLYIPAGVGLVLVAEPVIVLAFGSEYAGAAPVLQILAMYASFQGVLRITSEALDYLGRAKTRAYARGSAAVANVVLTVILLPIMGVVGAAWATIITHSLYTGVNLLIMYREIRFDVSTIGWTVARTTAITAAMAGVVVAVLALTTAAWIALPAILAGVAVWALGVHSTGLLDLRRVSAVM</sequence>
<dbReference type="GeneID" id="14403384"/>
<evidence type="ECO:0000256" key="4">
    <source>
        <dbReference type="ARBA" id="ARBA00022989"/>
    </source>
</evidence>
<dbReference type="Proteomes" id="UP000010878">
    <property type="component" value="Chromosome"/>
</dbReference>
<dbReference type="PANTHER" id="PTHR30250:SF11">
    <property type="entry name" value="O-ANTIGEN TRANSPORTER-RELATED"/>
    <property type="match status" value="1"/>
</dbReference>
<feature type="transmembrane region" description="Helical" evidence="6">
    <location>
        <begin position="151"/>
        <end position="172"/>
    </location>
</feature>
<dbReference type="PANTHER" id="PTHR30250">
    <property type="entry name" value="PST FAMILY PREDICTED COLANIC ACID TRANSPORTER"/>
    <property type="match status" value="1"/>
</dbReference>
<feature type="transmembrane region" description="Helical" evidence="6">
    <location>
        <begin position="84"/>
        <end position="107"/>
    </location>
</feature>
<feature type="transmembrane region" description="Helical" evidence="6">
    <location>
        <begin position="19"/>
        <end position="37"/>
    </location>
</feature>
<dbReference type="EMBL" id="CP003929">
    <property type="protein sequence ID" value="AGB38751.1"/>
    <property type="molecule type" value="Genomic_DNA"/>
</dbReference>
<keyword evidence="4 6" id="KW-1133">Transmembrane helix</keyword>
<dbReference type="Pfam" id="PF13440">
    <property type="entry name" value="Polysacc_synt_3"/>
    <property type="match status" value="1"/>
</dbReference>
<dbReference type="AlphaFoldDB" id="L0K177"/>
<feature type="transmembrane region" description="Helical" evidence="6">
    <location>
        <begin position="427"/>
        <end position="451"/>
    </location>
</feature>
<keyword evidence="3 6" id="KW-0812">Transmembrane</keyword>
<gene>
    <name evidence="7" type="ORF">Natoc_2997</name>
</gene>
<dbReference type="CDD" id="cd13128">
    <property type="entry name" value="MATE_Wzx_like"/>
    <property type="match status" value="1"/>
</dbReference>
<dbReference type="GO" id="GO:0005886">
    <property type="term" value="C:plasma membrane"/>
    <property type="evidence" value="ECO:0007669"/>
    <property type="project" value="UniProtKB-SubCell"/>
</dbReference>
<comment type="subcellular location">
    <subcellularLocation>
        <location evidence="1">Cell membrane</location>
        <topology evidence="1">Multi-pass membrane protein</topology>
    </subcellularLocation>
</comment>
<dbReference type="RefSeq" id="WP_015322190.1">
    <property type="nucleotide sequence ID" value="NC_019974.1"/>
</dbReference>
<evidence type="ECO:0000313" key="8">
    <source>
        <dbReference type="Proteomes" id="UP000010878"/>
    </source>
</evidence>
<reference evidence="7 8" key="1">
    <citation type="submission" date="2012-11" db="EMBL/GenBank/DDBJ databases">
        <title>FINISHED of Natronococcus occultus SP4, DSM 3396.</title>
        <authorList>
            <consortium name="DOE Joint Genome Institute"/>
            <person name="Eisen J."/>
            <person name="Huntemann M."/>
            <person name="Wei C.-L."/>
            <person name="Han J."/>
            <person name="Detter J.C."/>
            <person name="Han C."/>
            <person name="Tapia R."/>
            <person name="Chen A."/>
            <person name="Kyrpides N."/>
            <person name="Mavromatis K."/>
            <person name="Markowitz V."/>
            <person name="Szeto E."/>
            <person name="Ivanova N."/>
            <person name="Mikhailova N."/>
            <person name="Ovchinnikova G."/>
            <person name="Pagani I."/>
            <person name="Pati A."/>
            <person name="Goodwin L."/>
            <person name="Nordberg H.P."/>
            <person name="Cantor M.N."/>
            <person name="Hua S.X."/>
            <person name="Woyke T."/>
            <person name="Eisen J."/>
            <person name="Klenk H.-P."/>
            <person name="Klenk H.-P."/>
        </authorList>
    </citation>
    <scope>NUCLEOTIDE SEQUENCE [LARGE SCALE GENOMIC DNA]</scope>
    <source>
        <strain evidence="7 8">SP4</strain>
    </source>
</reference>
<protein>
    <submittedName>
        <fullName evidence="7">Membrane protein involved in the export of O-antigen and teichoic acid</fullName>
    </submittedName>
</protein>
<evidence type="ECO:0000313" key="7">
    <source>
        <dbReference type="EMBL" id="AGB38751.1"/>
    </source>
</evidence>
<feature type="transmembrane region" description="Helical" evidence="6">
    <location>
        <begin position="371"/>
        <end position="391"/>
    </location>
</feature>
<keyword evidence="2" id="KW-1003">Cell membrane</keyword>
<feature type="transmembrane region" description="Helical" evidence="6">
    <location>
        <begin position="119"/>
        <end position="139"/>
    </location>
</feature>
<dbReference type="OrthoDB" id="202076at2157"/>
<proteinExistence type="predicted"/>
<dbReference type="InterPro" id="IPR050833">
    <property type="entry name" value="Poly_Biosynth_Transport"/>
</dbReference>
<keyword evidence="8" id="KW-1185">Reference proteome</keyword>
<feature type="transmembrane region" description="Helical" evidence="6">
    <location>
        <begin position="334"/>
        <end position="350"/>
    </location>
</feature>
<feature type="transmembrane region" description="Helical" evidence="6">
    <location>
        <begin position="303"/>
        <end position="322"/>
    </location>
</feature>
<evidence type="ECO:0000256" key="2">
    <source>
        <dbReference type="ARBA" id="ARBA00022475"/>
    </source>
</evidence>
<accession>L0K177</accession>
<feature type="transmembrane region" description="Helical" evidence="6">
    <location>
        <begin position="397"/>
        <end position="415"/>
    </location>
</feature>
<evidence type="ECO:0000256" key="1">
    <source>
        <dbReference type="ARBA" id="ARBA00004651"/>
    </source>
</evidence>